<dbReference type="Proteomes" id="UP001138709">
    <property type="component" value="Unassembled WGS sequence"/>
</dbReference>
<organism evidence="2 3">
    <name type="scientific">Neoroseomonas eburnea</name>
    <dbReference type="NCBI Taxonomy" id="1346889"/>
    <lineage>
        <taxon>Bacteria</taxon>
        <taxon>Pseudomonadati</taxon>
        <taxon>Pseudomonadota</taxon>
        <taxon>Alphaproteobacteria</taxon>
        <taxon>Acetobacterales</taxon>
        <taxon>Acetobacteraceae</taxon>
        <taxon>Neoroseomonas</taxon>
    </lineage>
</organism>
<proteinExistence type="predicted"/>
<gene>
    <name evidence="2" type="ORF">GXW74_17090</name>
</gene>
<dbReference type="RefSeq" id="WP_211847746.1">
    <property type="nucleotide sequence ID" value="NZ_JAAEDL010000017.1"/>
</dbReference>
<dbReference type="EMBL" id="JAAEDL010000017">
    <property type="protein sequence ID" value="MBR0682210.1"/>
    <property type="molecule type" value="Genomic_DNA"/>
</dbReference>
<comment type="caution">
    <text evidence="2">The sequence shown here is derived from an EMBL/GenBank/DDBJ whole genome shotgun (WGS) entry which is preliminary data.</text>
</comment>
<keyword evidence="1" id="KW-0732">Signal</keyword>
<reference evidence="2" key="1">
    <citation type="submission" date="2020-01" db="EMBL/GenBank/DDBJ databases">
        <authorList>
            <person name="Rat A."/>
        </authorList>
    </citation>
    <scope>NUCLEOTIDE SEQUENCE</scope>
    <source>
        <strain evidence="2">LMG 31228</strain>
    </source>
</reference>
<feature type="chain" id="PRO_5040814222" evidence="1">
    <location>
        <begin position="23"/>
        <end position="91"/>
    </location>
</feature>
<accession>A0A9X9XES4</accession>
<evidence type="ECO:0000313" key="3">
    <source>
        <dbReference type="Proteomes" id="UP001138709"/>
    </source>
</evidence>
<evidence type="ECO:0000256" key="1">
    <source>
        <dbReference type="SAM" id="SignalP"/>
    </source>
</evidence>
<keyword evidence="3" id="KW-1185">Reference proteome</keyword>
<reference evidence="2" key="2">
    <citation type="journal article" date="2021" name="Syst. Appl. Microbiol.">
        <title>Roseomonas hellenica sp. nov., isolated from roots of wild-growing Alkanna tinctoria.</title>
        <authorList>
            <person name="Rat A."/>
            <person name="Naranjo H.D."/>
            <person name="Lebbe L."/>
            <person name="Cnockaert M."/>
            <person name="Krigas N."/>
            <person name="Grigoriadou K."/>
            <person name="Maloupa E."/>
            <person name="Willems A."/>
        </authorList>
    </citation>
    <scope>NUCLEOTIDE SEQUENCE</scope>
    <source>
        <strain evidence="2">LMG 31228</strain>
    </source>
</reference>
<protein>
    <submittedName>
        <fullName evidence="2">Uncharacterized protein</fullName>
    </submittedName>
</protein>
<feature type="signal peptide" evidence="1">
    <location>
        <begin position="1"/>
        <end position="22"/>
    </location>
</feature>
<sequence>MSRGGRRAVLAATLVLPGAARAQPAAPSAAPIGTARMEPDRTIVLDLIARQGGAMGDARLAYPPGHRDYDMILRHLGGLRPGETKPLPPFP</sequence>
<name>A0A9X9XES4_9PROT</name>
<evidence type="ECO:0000313" key="2">
    <source>
        <dbReference type="EMBL" id="MBR0682210.1"/>
    </source>
</evidence>
<dbReference type="AlphaFoldDB" id="A0A9X9XES4"/>